<gene>
    <name evidence="2" type="ORF">A4U43_C04F30750</name>
</gene>
<reference evidence="3" key="1">
    <citation type="journal article" date="2017" name="Nat. Commun.">
        <title>The asparagus genome sheds light on the origin and evolution of a young Y chromosome.</title>
        <authorList>
            <person name="Harkess A."/>
            <person name="Zhou J."/>
            <person name="Xu C."/>
            <person name="Bowers J.E."/>
            <person name="Van der Hulst R."/>
            <person name="Ayyampalayam S."/>
            <person name="Mercati F."/>
            <person name="Riccardi P."/>
            <person name="McKain M.R."/>
            <person name="Kakrana A."/>
            <person name="Tang H."/>
            <person name="Ray J."/>
            <person name="Groenendijk J."/>
            <person name="Arikit S."/>
            <person name="Mathioni S.M."/>
            <person name="Nakano M."/>
            <person name="Shan H."/>
            <person name="Telgmann-Rauber A."/>
            <person name="Kanno A."/>
            <person name="Yue Z."/>
            <person name="Chen H."/>
            <person name="Li W."/>
            <person name="Chen Y."/>
            <person name="Xu X."/>
            <person name="Zhang Y."/>
            <person name="Luo S."/>
            <person name="Chen H."/>
            <person name="Gao J."/>
            <person name="Mao Z."/>
            <person name="Pires J.C."/>
            <person name="Luo M."/>
            <person name="Kudrna D."/>
            <person name="Wing R.A."/>
            <person name="Meyers B.C."/>
            <person name="Yi K."/>
            <person name="Kong H."/>
            <person name="Lavrijsen P."/>
            <person name="Sunseri F."/>
            <person name="Falavigna A."/>
            <person name="Ye Y."/>
            <person name="Leebens-Mack J.H."/>
            <person name="Chen G."/>
        </authorList>
    </citation>
    <scope>NUCLEOTIDE SEQUENCE [LARGE SCALE GENOMIC DNA]</scope>
    <source>
        <strain evidence="3">cv. DH0086</strain>
    </source>
</reference>
<dbReference type="Proteomes" id="UP000243459">
    <property type="component" value="Chromosome 4"/>
</dbReference>
<keyword evidence="3" id="KW-1185">Reference proteome</keyword>
<evidence type="ECO:0000256" key="1">
    <source>
        <dbReference type="SAM" id="MobiDB-lite"/>
    </source>
</evidence>
<feature type="compositionally biased region" description="Gly residues" evidence="1">
    <location>
        <begin position="90"/>
        <end position="107"/>
    </location>
</feature>
<sequence>MESRHGGYTRLEVGVEKEEDGCADGEIRSRVAAGTLGEAGLWEKSGAEGVRAGEEDEVEATVYVGLWLGVRDDLAGLRGLSQPRRRLAVGEGGGGGDGSGGGGDEKR</sequence>
<feature type="region of interest" description="Disordered" evidence="1">
    <location>
        <begin position="85"/>
        <end position="107"/>
    </location>
</feature>
<accession>A0A5P1F9E6</accession>
<dbReference type="EMBL" id="CM007384">
    <property type="protein sequence ID" value="ONK73379.1"/>
    <property type="molecule type" value="Genomic_DNA"/>
</dbReference>
<organism evidence="2 3">
    <name type="scientific">Asparagus officinalis</name>
    <name type="common">Garden asparagus</name>
    <dbReference type="NCBI Taxonomy" id="4686"/>
    <lineage>
        <taxon>Eukaryota</taxon>
        <taxon>Viridiplantae</taxon>
        <taxon>Streptophyta</taxon>
        <taxon>Embryophyta</taxon>
        <taxon>Tracheophyta</taxon>
        <taxon>Spermatophyta</taxon>
        <taxon>Magnoliopsida</taxon>
        <taxon>Liliopsida</taxon>
        <taxon>Asparagales</taxon>
        <taxon>Asparagaceae</taxon>
        <taxon>Asparagoideae</taxon>
        <taxon>Asparagus</taxon>
    </lineage>
</organism>
<dbReference type="AlphaFoldDB" id="A0A5P1F9E6"/>
<protein>
    <submittedName>
        <fullName evidence="2">Uncharacterized protein</fullName>
    </submittedName>
</protein>
<evidence type="ECO:0000313" key="2">
    <source>
        <dbReference type="EMBL" id="ONK73379.1"/>
    </source>
</evidence>
<name>A0A5P1F9E6_ASPOF</name>
<evidence type="ECO:0000313" key="3">
    <source>
        <dbReference type="Proteomes" id="UP000243459"/>
    </source>
</evidence>
<dbReference type="Gramene" id="ONK73379">
    <property type="protein sequence ID" value="ONK73379"/>
    <property type="gene ID" value="A4U43_C04F30750"/>
</dbReference>
<proteinExistence type="predicted"/>